<proteinExistence type="predicted"/>
<gene>
    <name evidence="4" type="ORF">A2870_00265</name>
</gene>
<dbReference type="AlphaFoldDB" id="A0A1F5G469"/>
<feature type="region of interest" description="Disordered" evidence="1">
    <location>
        <begin position="63"/>
        <end position="88"/>
    </location>
</feature>
<accession>A0A1F5G469</accession>
<evidence type="ECO:0000259" key="3">
    <source>
        <dbReference type="Pfam" id="PF13399"/>
    </source>
</evidence>
<dbReference type="Pfam" id="PF13399">
    <property type="entry name" value="LytR_C"/>
    <property type="match status" value="1"/>
</dbReference>
<feature type="transmembrane region" description="Helical" evidence="2">
    <location>
        <begin position="25"/>
        <end position="43"/>
    </location>
</feature>
<dbReference type="Gene3D" id="3.30.70.2390">
    <property type="match status" value="1"/>
</dbReference>
<evidence type="ECO:0000256" key="1">
    <source>
        <dbReference type="SAM" id="MobiDB-lite"/>
    </source>
</evidence>
<evidence type="ECO:0000313" key="5">
    <source>
        <dbReference type="Proteomes" id="UP000179102"/>
    </source>
</evidence>
<name>A0A1F5G469_9BACT</name>
<organism evidence="4 5">
    <name type="scientific">Candidatus Curtissbacteria bacterium RIFCSPHIGHO2_01_FULL_41_11</name>
    <dbReference type="NCBI Taxonomy" id="1797711"/>
    <lineage>
        <taxon>Bacteria</taxon>
        <taxon>Candidatus Curtissiibacteriota</taxon>
    </lineage>
</organism>
<feature type="domain" description="LytR/CpsA/Psr regulator C-terminal" evidence="3">
    <location>
        <begin position="89"/>
        <end position="136"/>
    </location>
</feature>
<feature type="compositionally biased region" description="Low complexity" evidence="1">
    <location>
        <begin position="63"/>
        <end position="76"/>
    </location>
</feature>
<evidence type="ECO:0000313" key="4">
    <source>
        <dbReference type="EMBL" id="OGD86648.1"/>
    </source>
</evidence>
<keyword evidence="2" id="KW-0472">Membrane</keyword>
<dbReference type="Proteomes" id="UP000179102">
    <property type="component" value="Unassembled WGS sequence"/>
</dbReference>
<sequence length="172" mass="18473">MDNQQPSPTAGTPIYQESQEKNAKWLWILIILIIVAALAFAFFKKIGPFARFGGEQTIATPSPFSFSESSQSPSPEATAGANLNKSEPKIRVLNGTSTSGLAASTKEFLESKGYTVASIGNAAARDFEKTTLSFKKGFEKFQDLLTSDLSSKYSVTTSNEALEASDSADIEV</sequence>
<keyword evidence="2" id="KW-1133">Transmembrane helix</keyword>
<comment type="caution">
    <text evidence="4">The sequence shown here is derived from an EMBL/GenBank/DDBJ whole genome shotgun (WGS) entry which is preliminary data.</text>
</comment>
<protein>
    <recommendedName>
        <fullName evidence="3">LytR/CpsA/Psr regulator C-terminal domain-containing protein</fullName>
    </recommendedName>
</protein>
<reference evidence="4 5" key="1">
    <citation type="journal article" date="2016" name="Nat. Commun.">
        <title>Thousands of microbial genomes shed light on interconnected biogeochemical processes in an aquifer system.</title>
        <authorList>
            <person name="Anantharaman K."/>
            <person name="Brown C.T."/>
            <person name="Hug L.A."/>
            <person name="Sharon I."/>
            <person name="Castelle C.J."/>
            <person name="Probst A.J."/>
            <person name="Thomas B.C."/>
            <person name="Singh A."/>
            <person name="Wilkins M.J."/>
            <person name="Karaoz U."/>
            <person name="Brodie E.L."/>
            <person name="Williams K.H."/>
            <person name="Hubbard S.S."/>
            <person name="Banfield J.F."/>
        </authorList>
    </citation>
    <scope>NUCLEOTIDE SEQUENCE [LARGE SCALE GENOMIC DNA]</scope>
</reference>
<evidence type="ECO:0000256" key="2">
    <source>
        <dbReference type="SAM" id="Phobius"/>
    </source>
</evidence>
<feature type="non-terminal residue" evidence="4">
    <location>
        <position position="172"/>
    </location>
</feature>
<dbReference type="InterPro" id="IPR027381">
    <property type="entry name" value="LytR/CpsA/Psr_C"/>
</dbReference>
<dbReference type="STRING" id="1797711.A2870_00265"/>
<dbReference type="EMBL" id="MFAZ01000037">
    <property type="protein sequence ID" value="OGD86648.1"/>
    <property type="molecule type" value="Genomic_DNA"/>
</dbReference>
<keyword evidence="2" id="KW-0812">Transmembrane</keyword>